<dbReference type="Proteomes" id="UP000245768">
    <property type="component" value="Unassembled WGS sequence"/>
</dbReference>
<feature type="compositionally biased region" description="Polar residues" evidence="1">
    <location>
        <begin position="604"/>
        <end position="617"/>
    </location>
</feature>
<dbReference type="RefSeq" id="XP_025378946.1">
    <property type="nucleotide sequence ID" value="XM_025524400.1"/>
</dbReference>
<feature type="region of interest" description="Disordered" evidence="1">
    <location>
        <begin position="603"/>
        <end position="642"/>
    </location>
</feature>
<protein>
    <submittedName>
        <fullName evidence="2">Uncharacterized protein</fullName>
    </submittedName>
</protein>
<proteinExistence type="predicted"/>
<feature type="region of interest" description="Disordered" evidence="1">
    <location>
        <begin position="73"/>
        <end position="134"/>
    </location>
</feature>
<gene>
    <name evidence="2" type="ORF">FA10DRAFT_292569</name>
</gene>
<keyword evidence="3" id="KW-1185">Reference proteome</keyword>
<sequence length="668" mass="72263">MELSSDGMTEGLIARAPTIRLPPIGAPVHDFTSGWTHWPPPSWPSTTGLSQPLQAMAAPTPFITTTPQPVPVPVPAPMTAPATASASAHVPIQIDPAQPPPAAGAENGDADFDSDDELSGNEGERPEVVLSRTQSTHECIWTPSVLPYVDCPSPKTLPHYLTSNTLEYQPKCFIDTSVAQRHFKDFMISRGFNYSPPATIQGKGKGIVVVVGCRNPESATALEKGDLARAVVEHKKGKAHAAAVAAAADPSKVADTIELKLLAAGSRVHPKWMGIEIYWLPEMGKRNHKLLTAAEMLHFVQKVVSLIPGGRLKGAWREMLNDVSQARAIACVEVPLSSRSLILGWIKPKTKQRQANMQGGLPRAPLLLWVLISPDSRVMYLSLIVLVATASPAKQSQNQVFLPLYDKGDVTLIDCPSAKNLPQYLGRNCLDLAALLSPTSPAPGVSLRVKGGRPAVTVVCSNPTLASKIEASGDISFEDQGDQVTLRHHASGPRLEEDTMGLELCLQEDADRKHPFSLNKDDILNVVGGVLLRIPGSKLRGVWRQHLRVMINSTLQDSPCAKIKVCVDIPQTSPALVPGWLKPKTDMPIVRIDYPGRPYFSAQEGVTQSRTAPTSVLSHEKTTAAPTPRGDVRPPPQFPPQRQRFTRADGMRFANLAGRVRSACLRND</sequence>
<organism evidence="2 3">
    <name type="scientific">Acaromyces ingoldii</name>
    <dbReference type="NCBI Taxonomy" id="215250"/>
    <lineage>
        <taxon>Eukaryota</taxon>
        <taxon>Fungi</taxon>
        <taxon>Dikarya</taxon>
        <taxon>Basidiomycota</taxon>
        <taxon>Ustilaginomycotina</taxon>
        <taxon>Exobasidiomycetes</taxon>
        <taxon>Exobasidiales</taxon>
        <taxon>Cryptobasidiaceae</taxon>
        <taxon>Acaromyces</taxon>
    </lineage>
</organism>
<evidence type="ECO:0000256" key="1">
    <source>
        <dbReference type="SAM" id="MobiDB-lite"/>
    </source>
</evidence>
<evidence type="ECO:0000313" key="3">
    <source>
        <dbReference type="Proteomes" id="UP000245768"/>
    </source>
</evidence>
<name>A0A316YSU9_9BASI</name>
<dbReference type="GeneID" id="37046316"/>
<feature type="compositionally biased region" description="Acidic residues" evidence="1">
    <location>
        <begin position="108"/>
        <end position="119"/>
    </location>
</feature>
<dbReference type="EMBL" id="KZ819635">
    <property type="protein sequence ID" value="PWN91748.1"/>
    <property type="molecule type" value="Genomic_DNA"/>
</dbReference>
<dbReference type="InParanoid" id="A0A316YSU9"/>
<dbReference type="AlphaFoldDB" id="A0A316YSU9"/>
<reference evidence="2 3" key="1">
    <citation type="journal article" date="2018" name="Mol. Biol. Evol.">
        <title>Broad Genomic Sampling Reveals a Smut Pathogenic Ancestry of the Fungal Clade Ustilaginomycotina.</title>
        <authorList>
            <person name="Kijpornyongpan T."/>
            <person name="Mondo S.J."/>
            <person name="Barry K."/>
            <person name="Sandor L."/>
            <person name="Lee J."/>
            <person name="Lipzen A."/>
            <person name="Pangilinan J."/>
            <person name="LaButti K."/>
            <person name="Hainaut M."/>
            <person name="Henrissat B."/>
            <person name="Grigoriev I.V."/>
            <person name="Spatafora J.W."/>
            <person name="Aime M.C."/>
        </authorList>
    </citation>
    <scope>NUCLEOTIDE SEQUENCE [LARGE SCALE GENOMIC DNA]</scope>
    <source>
        <strain evidence="2 3">MCA 4198</strain>
    </source>
</reference>
<evidence type="ECO:0000313" key="2">
    <source>
        <dbReference type="EMBL" id="PWN91748.1"/>
    </source>
</evidence>
<feature type="compositionally biased region" description="Low complexity" evidence="1">
    <location>
        <begin position="79"/>
        <end position="91"/>
    </location>
</feature>
<accession>A0A316YSU9</accession>